<proteinExistence type="predicted"/>
<dbReference type="Proteomes" id="UP001183410">
    <property type="component" value="Unassembled WGS sequence"/>
</dbReference>
<keyword evidence="2" id="KW-1185">Reference proteome</keyword>
<name>A0ABU2JP16_9ACTN</name>
<dbReference type="EMBL" id="JAVREO010000005">
    <property type="protein sequence ID" value="MDT0266647.1"/>
    <property type="molecule type" value="Genomic_DNA"/>
</dbReference>
<comment type="caution">
    <text evidence="1">The sequence shown here is derived from an EMBL/GenBank/DDBJ whole genome shotgun (WGS) entry which is preliminary data.</text>
</comment>
<organism evidence="1 2">
    <name type="scientific">Streptomyces chisholmiae</name>
    <dbReference type="NCBI Taxonomy" id="3075540"/>
    <lineage>
        <taxon>Bacteria</taxon>
        <taxon>Bacillati</taxon>
        <taxon>Actinomycetota</taxon>
        <taxon>Actinomycetes</taxon>
        <taxon>Kitasatosporales</taxon>
        <taxon>Streptomycetaceae</taxon>
        <taxon>Streptomyces</taxon>
    </lineage>
</organism>
<accession>A0ABU2JP16</accession>
<protein>
    <submittedName>
        <fullName evidence="1">Uncharacterized protein</fullName>
    </submittedName>
</protein>
<gene>
    <name evidence="1" type="ORF">RM844_10120</name>
</gene>
<reference evidence="2" key="1">
    <citation type="submission" date="2023-07" db="EMBL/GenBank/DDBJ databases">
        <title>30 novel species of actinomycetes from the DSMZ collection.</title>
        <authorList>
            <person name="Nouioui I."/>
        </authorList>
    </citation>
    <scope>NUCLEOTIDE SEQUENCE [LARGE SCALE GENOMIC DNA]</scope>
    <source>
        <strain evidence="2">DSM 44915</strain>
    </source>
</reference>
<evidence type="ECO:0000313" key="1">
    <source>
        <dbReference type="EMBL" id="MDT0266647.1"/>
    </source>
</evidence>
<evidence type="ECO:0000313" key="2">
    <source>
        <dbReference type="Proteomes" id="UP001183410"/>
    </source>
</evidence>
<sequence length="211" mass="23202">MSAPTRSAATRALRAHGAELAAREDVEFAQLLLANVPLHAGRDAGRLRGWAESAWGFGVELAAAHPEVTGDGARVRVVERADGLADGRLLLARYRSRPTETVELFTDTLALAEEVVELLGWRAWFPEGAARRAALVHEEGHRLLGERRHRRELRRRLDHQVLRLGRRRVLGHVAGADELAAHAFAHTICGLGRSPLLLTAALTHAVSWRES</sequence>
<dbReference type="RefSeq" id="WP_311666684.1">
    <property type="nucleotide sequence ID" value="NZ_JAVREO010000005.1"/>
</dbReference>